<keyword evidence="2" id="KW-0479">Metal-binding</keyword>
<protein>
    <recommendedName>
        <fullName evidence="8">C2H2 AKAP95-type domain-containing protein</fullName>
    </recommendedName>
</protein>
<reference evidence="10" key="2">
    <citation type="journal article" date="2007" name="PLoS Biol.">
        <title>Survey sequencing and comparative analysis of the elephant shark (Callorhinchus milii) genome.</title>
        <authorList>
            <person name="Venkatesh B."/>
            <person name="Kirkness E.F."/>
            <person name="Loh Y.H."/>
            <person name="Halpern A.L."/>
            <person name="Lee A.P."/>
            <person name="Johnson J."/>
            <person name="Dandona N."/>
            <person name="Viswanathan L.D."/>
            <person name="Tay A."/>
            <person name="Venter J.C."/>
            <person name="Strausberg R.L."/>
            <person name="Brenner S."/>
        </authorList>
    </citation>
    <scope>NUCLEOTIDE SEQUENCE [LARGE SCALE GENOMIC DNA]</scope>
</reference>
<evidence type="ECO:0000256" key="6">
    <source>
        <dbReference type="ARBA" id="ARBA00023242"/>
    </source>
</evidence>
<dbReference type="Ensembl" id="ENSCMIT00000017707.1">
    <property type="protein sequence ID" value="ENSCMIP00000017369.1"/>
    <property type="gene ID" value="ENSCMIG00000008285.1"/>
</dbReference>
<evidence type="ECO:0000259" key="8">
    <source>
        <dbReference type="PROSITE" id="PS51799"/>
    </source>
</evidence>
<comment type="subcellular location">
    <subcellularLocation>
        <location evidence="1">Nucleus</location>
    </subcellularLocation>
</comment>
<keyword evidence="5" id="KW-0862">Zinc</keyword>
<feature type="domain" description="C2H2 AKAP95-type" evidence="8">
    <location>
        <begin position="245"/>
        <end position="267"/>
    </location>
</feature>
<dbReference type="Pfam" id="PF04988">
    <property type="entry name" value="AKAP95"/>
    <property type="match status" value="1"/>
</dbReference>
<dbReference type="GO" id="GO:0003677">
    <property type="term" value="F:DNA binding"/>
    <property type="evidence" value="ECO:0007669"/>
    <property type="project" value="InterPro"/>
</dbReference>
<keyword evidence="4" id="KW-0863">Zinc-finger</keyword>
<dbReference type="Proteomes" id="UP000314986">
    <property type="component" value="Unassembled WGS sequence"/>
</dbReference>
<keyword evidence="6" id="KW-0539">Nucleus</keyword>
<dbReference type="PANTHER" id="PTHR12190:SF6">
    <property type="entry name" value="A-KINASE ANCHOR PROTEIN 8"/>
    <property type="match status" value="1"/>
</dbReference>
<accession>A0A4W3I8S8</accession>
<dbReference type="InterPro" id="IPR007071">
    <property type="entry name" value="AKAP95"/>
</dbReference>
<feature type="compositionally biased region" description="Basic and acidic residues" evidence="7">
    <location>
        <begin position="201"/>
        <end position="210"/>
    </location>
</feature>
<keyword evidence="10" id="KW-1185">Reference proteome</keyword>
<dbReference type="GO" id="GO:0008270">
    <property type="term" value="F:zinc ion binding"/>
    <property type="evidence" value="ECO:0007669"/>
    <property type="project" value="UniProtKB-KW"/>
</dbReference>
<dbReference type="InterPro" id="IPR034736">
    <property type="entry name" value="ZF_C2H2_AKAP95"/>
</dbReference>
<sequence length="474" mass="54825">QKALYKCNLLLFLGGLFLAYLCDSFRFVPFESYDSRSSLDDRDLFRSGFDYSEYGPNRNDSYGGRFDRYDNPYRNRRDQFRNRARDGSGRHRGQNWSRDWLPNNRSFRNDPYSSSSSSERLSARWNELSMGFGGRGFNPASRNLPSLFSQALTSGFGLYGFQGKQYGGLRMRRREGRGRGVGREMGLGRKRKQSTGSNDEPDGKMSKTDQSDDSDSEGNAYTDALFFCFFRTDYAFCYSRIMYVCSVCKFRTFEDEEIFPHLESKFHKENFKFIATKLPKETVDFLHEYIVNKIKKTLKFRESMEDKMPPPPPPPLPICGAGVGLDNFMKKVEAVHCTACEMFIPMQTNAIQRHIKTPDHNRNRKFMLEQTRKTCLQVAKSILNNRNIVKMLERYLKVTKRSFDPEFELTPTRIAGDTQISASILARDQCPGTSFRREGCYYECNLLLLSVCNSPLLILVRRDGNVAMKLCDIR</sequence>
<dbReference type="GO" id="GO:0034237">
    <property type="term" value="F:protein kinase A regulatory subunit binding"/>
    <property type="evidence" value="ECO:0007669"/>
    <property type="project" value="TreeGrafter"/>
</dbReference>
<dbReference type="PANTHER" id="PTHR12190">
    <property type="entry name" value="A-KINASE ANCHOR PROTEIN AKAP 8"/>
    <property type="match status" value="1"/>
</dbReference>
<dbReference type="PROSITE" id="PS51799">
    <property type="entry name" value="ZF_C2H2_AKAP95"/>
    <property type="match status" value="2"/>
</dbReference>
<evidence type="ECO:0000313" key="10">
    <source>
        <dbReference type="Proteomes" id="UP000314986"/>
    </source>
</evidence>
<dbReference type="InParanoid" id="A0A4W3I8S8"/>
<reference evidence="10" key="3">
    <citation type="journal article" date="2014" name="Nature">
        <title>Elephant shark genome provides unique insights into gnathostome evolution.</title>
        <authorList>
            <consortium name="International Elephant Shark Genome Sequencing Consortium"/>
            <person name="Venkatesh B."/>
            <person name="Lee A.P."/>
            <person name="Ravi V."/>
            <person name="Maurya A.K."/>
            <person name="Lian M.M."/>
            <person name="Swann J.B."/>
            <person name="Ohta Y."/>
            <person name="Flajnik M.F."/>
            <person name="Sutoh Y."/>
            <person name="Kasahara M."/>
            <person name="Hoon S."/>
            <person name="Gangu V."/>
            <person name="Roy S.W."/>
            <person name="Irimia M."/>
            <person name="Korzh V."/>
            <person name="Kondrychyn I."/>
            <person name="Lim Z.W."/>
            <person name="Tay B.H."/>
            <person name="Tohari S."/>
            <person name="Kong K.W."/>
            <person name="Ho S."/>
            <person name="Lorente-Galdos B."/>
            <person name="Quilez J."/>
            <person name="Marques-Bonet T."/>
            <person name="Raney B.J."/>
            <person name="Ingham P.W."/>
            <person name="Tay A."/>
            <person name="Hillier L.W."/>
            <person name="Minx P."/>
            <person name="Boehm T."/>
            <person name="Wilson R.K."/>
            <person name="Brenner S."/>
            <person name="Warren W.C."/>
        </authorList>
    </citation>
    <scope>NUCLEOTIDE SEQUENCE [LARGE SCALE GENOMIC DNA]</scope>
</reference>
<proteinExistence type="predicted"/>
<feature type="compositionally biased region" description="Basic and acidic residues" evidence="7">
    <location>
        <begin position="65"/>
        <end position="89"/>
    </location>
</feature>
<name>A0A4W3I8S8_CALMI</name>
<dbReference type="AlphaFoldDB" id="A0A4W3I8S8"/>
<reference evidence="9" key="4">
    <citation type="submission" date="2025-08" db="UniProtKB">
        <authorList>
            <consortium name="Ensembl"/>
        </authorList>
    </citation>
    <scope>IDENTIFICATION</scope>
</reference>
<feature type="region of interest" description="Disordered" evidence="7">
    <location>
        <begin position="62"/>
        <end position="97"/>
    </location>
</feature>
<dbReference type="GeneTree" id="ENSGT00530000063777"/>
<evidence type="ECO:0000256" key="3">
    <source>
        <dbReference type="ARBA" id="ARBA00022737"/>
    </source>
</evidence>
<feature type="domain" description="C2H2 AKAP95-type" evidence="8">
    <location>
        <begin position="337"/>
        <end position="360"/>
    </location>
</feature>
<evidence type="ECO:0000256" key="4">
    <source>
        <dbReference type="ARBA" id="ARBA00022771"/>
    </source>
</evidence>
<reference evidence="9" key="5">
    <citation type="submission" date="2025-09" db="UniProtKB">
        <authorList>
            <consortium name="Ensembl"/>
        </authorList>
    </citation>
    <scope>IDENTIFICATION</scope>
</reference>
<evidence type="ECO:0000256" key="2">
    <source>
        <dbReference type="ARBA" id="ARBA00022723"/>
    </source>
</evidence>
<dbReference type="GO" id="GO:0016363">
    <property type="term" value="C:nuclear matrix"/>
    <property type="evidence" value="ECO:0007669"/>
    <property type="project" value="TreeGrafter"/>
</dbReference>
<evidence type="ECO:0000256" key="7">
    <source>
        <dbReference type="SAM" id="MobiDB-lite"/>
    </source>
</evidence>
<reference evidence="10" key="1">
    <citation type="journal article" date="2006" name="Science">
        <title>Ancient noncoding elements conserved in the human genome.</title>
        <authorList>
            <person name="Venkatesh B."/>
            <person name="Kirkness E.F."/>
            <person name="Loh Y.H."/>
            <person name="Halpern A.L."/>
            <person name="Lee A.P."/>
            <person name="Johnson J."/>
            <person name="Dandona N."/>
            <person name="Viswanathan L.D."/>
            <person name="Tay A."/>
            <person name="Venter J.C."/>
            <person name="Strausberg R.L."/>
            <person name="Brenner S."/>
        </authorList>
    </citation>
    <scope>NUCLEOTIDE SEQUENCE [LARGE SCALE GENOMIC DNA]</scope>
</reference>
<evidence type="ECO:0000256" key="1">
    <source>
        <dbReference type="ARBA" id="ARBA00004123"/>
    </source>
</evidence>
<keyword evidence="3" id="KW-0677">Repeat</keyword>
<evidence type="ECO:0000313" key="9">
    <source>
        <dbReference type="Ensembl" id="ENSCMIP00000017369.1"/>
    </source>
</evidence>
<feature type="region of interest" description="Disordered" evidence="7">
    <location>
        <begin position="171"/>
        <end position="217"/>
    </location>
</feature>
<evidence type="ECO:0000256" key="5">
    <source>
        <dbReference type="ARBA" id="ARBA00022833"/>
    </source>
</evidence>
<organism evidence="9 10">
    <name type="scientific">Callorhinchus milii</name>
    <name type="common">Ghost shark</name>
    <dbReference type="NCBI Taxonomy" id="7868"/>
    <lineage>
        <taxon>Eukaryota</taxon>
        <taxon>Metazoa</taxon>
        <taxon>Chordata</taxon>
        <taxon>Craniata</taxon>
        <taxon>Vertebrata</taxon>
        <taxon>Chondrichthyes</taxon>
        <taxon>Holocephali</taxon>
        <taxon>Chimaeriformes</taxon>
        <taxon>Callorhinchidae</taxon>
        <taxon>Callorhinchus</taxon>
    </lineage>
</organism>